<sequence length="760" mass="85035">MEQNQQYQLGSWVICPRSNTISNPVDSHSIDNKTMQVLLFLMQHAGEEVSKNQIIEHVWKGTVVAEDILSVAVSKIRKVLGDNARNPTFIKTLPGVGYRLIAQVDLIDGQTQQQSKQASFPYLYLLITLFFILAVVGYFIAGDKKIVNEQINTRSIAVLPFDDLSSAQDKQYFSEGLSEAIINQLSALKPLKVISQFSSFTYQGNYNAIDVGKALQVDTLLDGSVQAMGEHVRINVRIVSTQNGQQLWSKTFDSDNADIFKLQDDISAAVQAVIQPGFIASTQKIKETTAVSAQAYEWYLMGQYHWRQRNPESLLKAVTYFKHCMELAPDYADAHVGLAISYANLHHFANWSERKSVEHALPHINKALALEPNSPTALAAKGMILTLQAGYQTGFVMTEGSLAQQAQSAFLQSLALDDNATTHHWYSALLKKLRDEAQVIVHMNKALELNPLSAPLKRSFSTYLRAIGKLDSAQKMYQRALILEPNHFSQLLDVTHIFRHTQASITAIAKWQAENSELFTHCSSDEYCEQLVLVYLSIGAQRAANSILENMQGKHGHFLNSLGLINYGLAGEEEKVLAIMERLALARPNNARVLFNLATSQYRLGKFQQAKASLLRAYPKWQNAAEIALTDITADNYLAMVLYGATLSHLQEKDSAQALLSQLVLFVEQADITDKVQAKFTLAEINAQLNQPKAALKHLSAALAMGWVTSFDRFDREWWSLASNHLLQPLQQEQEFSALLKQHQQELSELRKQLSDSLNL</sequence>
<dbReference type="InterPro" id="IPR019734">
    <property type="entry name" value="TPR_rpt"/>
</dbReference>
<dbReference type="InterPro" id="IPR001867">
    <property type="entry name" value="OmpR/PhoB-type_DNA-bd"/>
</dbReference>
<keyword evidence="5" id="KW-1133">Transmembrane helix</keyword>
<feature type="domain" description="OmpR/PhoB-type" evidence="6">
    <location>
        <begin position="4"/>
        <end position="102"/>
    </location>
</feature>
<keyword evidence="5" id="KW-0812">Transmembrane</keyword>
<dbReference type="SUPFAM" id="SSF48452">
    <property type="entry name" value="TPR-like"/>
    <property type="match status" value="2"/>
</dbReference>
<keyword evidence="8" id="KW-1185">Reference proteome</keyword>
<dbReference type="PROSITE" id="PS50005">
    <property type="entry name" value="TPR"/>
    <property type="match status" value="1"/>
</dbReference>
<organism evidence="7 8">
    <name type="scientific">Litorilituus sediminis</name>
    <dbReference type="NCBI Taxonomy" id="718192"/>
    <lineage>
        <taxon>Bacteria</taxon>
        <taxon>Pseudomonadati</taxon>
        <taxon>Pseudomonadota</taxon>
        <taxon>Gammaproteobacteria</taxon>
        <taxon>Alteromonadales</taxon>
        <taxon>Colwelliaceae</taxon>
        <taxon>Litorilituus</taxon>
    </lineage>
</organism>
<feature type="coiled-coil region" evidence="4">
    <location>
        <begin position="733"/>
        <end position="760"/>
    </location>
</feature>
<accession>A0A4P6P9C7</accession>
<gene>
    <name evidence="7" type="ORF">EMK97_10590</name>
</gene>
<evidence type="ECO:0000313" key="8">
    <source>
        <dbReference type="Proteomes" id="UP000290244"/>
    </source>
</evidence>
<dbReference type="CDD" id="cd00383">
    <property type="entry name" value="trans_reg_C"/>
    <property type="match status" value="1"/>
</dbReference>
<evidence type="ECO:0000259" key="6">
    <source>
        <dbReference type="PROSITE" id="PS51755"/>
    </source>
</evidence>
<dbReference type="RefSeq" id="WP_130601978.1">
    <property type="nucleotide sequence ID" value="NZ_CP034759.1"/>
</dbReference>
<dbReference type="PROSITE" id="PS51755">
    <property type="entry name" value="OMPR_PHOB"/>
    <property type="match status" value="1"/>
</dbReference>
<feature type="DNA-binding region" description="OmpR/PhoB-type" evidence="3">
    <location>
        <begin position="4"/>
        <end position="102"/>
    </location>
</feature>
<name>A0A4P6P9C7_9GAMM</name>
<evidence type="ECO:0000256" key="2">
    <source>
        <dbReference type="PROSITE-ProRule" id="PRU00339"/>
    </source>
</evidence>
<dbReference type="PANTHER" id="PTHR12558">
    <property type="entry name" value="CELL DIVISION CYCLE 16,23,27"/>
    <property type="match status" value="1"/>
</dbReference>
<dbReference type="AlphaFoldDB" id="A0A4P6P9C7"/>
<dbReference type="Proteomes" id="UP000290244">
    <property type="component" value="Chromosome"/>
</dbReference>
<dbReference type="InterPro" id="IPR016032">
    <property type="entry name" value="Sig_transdc_resp-reg_C-effctor"/>
</dbReference>
<dbReference type="PANTHER" id="PTHR12558:SF13">
    <property type="entry name" value="CELL DIVISION CYCLE PROTEIN 27 HOMOLOG"/>
    <property type="match status" value="1"/>
</dbReference>
<feature type="transmembrane region" description="Helical" evidence="5">
    <location>
        <begin position="122"/>
        <end position="141"/>
    </location>
</feature>
<evidence type="ECO:0000256" key="3">
    <source>
        <dbReference type="PROSITE-ProRule" id="PRU01091"/>
    </source>
</evidence>
<evidence type="ECO:0000256" key="4">
    <source>
        <dbReference type="SAM" id="Coils"/>
    </source>
</evidence>
<keyword evidence="1 3" id="KW-0238">DNA-binding</keyword>
<dbReference type="GO" id="GO:0006355">
    <property type="term" value="P:regulation of DNA-templated transcription"/>
    <property type="evidence" value="ECO:0007669"/>
    <property type="project" value="InterPro"/>
</dbReference>
<dbReference type="Gene3D" id="1.25.40.10">
    <property type="entry name" value="Tetratricopeptide repeat domain"/>
    <property type="match status" value="3"/>
</dbReference>
<keyword evidence="4" id="KW-0175">Coiled coil</keyword>
<dbReference type="OrthoDB" id="7052061at2"/>
<keyword evidence="2" id="KW-0802">TPR repeat</keyword>
<dbReference type="EMBL" id="CP034759">
    <property type="protein sequence ID" value="QBG36127.1"/>
    <property type="molecule type" value="Genomic_DNA"/>
</dbReference>
<dbReference type="Gene3D" id="3.40.50.10070">
    <property type="entry name" value="TolB, N-terminal domain"/>
    <property type="match status" value="1"/>
</dbReference>
<dbReference type="SMART" id="SM00028">
    <property type="entry name" value="TPR"/>
    <property type="match status" value="5"/>
</dbReference>
<dbReference type="GO" id="GO:0000160">
    <property type="term" value="P:phosphorelay signal transduction system"/>
    <property type="evidence" value="ECO:0007669"/>
    <property type="project" value="InterPro"/>
</dbReference>
<dbReference type="Pfam" id="PF00486">
    <property type="entry name" value="Trans_reg_C"/>
    <property type="match status" value="1"/>
</dbReference>
<reference evidence="7 8" key="1">
    <citation type="submission" date="2018-12" db="EMBL/GenBank/DDBJ databases">
        <title>Complete genome of Litorilituus sediminis.</title>
        <authorList>
            <person name="Liu A."/>
            <person name="Rong J."/>
        </authorList>
    </citation>
    <scope>NUCLEOTIDE SEQUENCE [LARGE SCALE GENOMIC DNA]</scope>
    <source>
        <strain evidence="7 8">JCM 17549</strain>
    </source>
</reference>
<feature type="repeat" description="TPR" evidence="2">
    <location>
        <begin position="454"/>
        <end position="487"/>
    </location>
</feature>
<dbReference type="KEGG" id="lsd:EMK97_10590"/>
<keyword evidence="5" id="KW-0472">Membrane</keyword>
<dbReference type="Gene3D" id="1.10.10.10">
    <property type="entry name" value="Winged helix-like DNA-binding domain superfamily/Winged helix DNA-binding domain"/>
    <property type="match status" value="1"/>
</dbReference>
<evidence type="ECO:0000313" key="7">
    <source>
        <dbReference type="EMBL" id="QBG36127.1"/>
    </source>
</evidence>
<protein>
    <recommendedName>
        <fullName evidence="6">OmpR/PhoB-type domain-containing protein</fullName>
    </recommendedName>
</protein>
<proteinExistence type="predicted"/>
<dbReference type="InterPro" id="IPR011990">
    <property type="entry name" value="TPR-like_helical_dom_sf"/>
</dbReference>
<evidence type="ECO:0000256" key="5">
    <source>
        <dbReference type="SAM" id="Phobius"/>
    </source>
</evidence>
<dbReference type="InterPro" id="IPR036388">
    <property type="entry name" value="WH-like_DNA-bd_sf"/>
</dbReference>
<dbReference type="SUPFAM" id="SSF46894">
    <property type="entry name" value="C-terminal effector domain of the bipartite response regulators"/>
    <property type="match status" value="1"/>
</dbReference>
<dbReference type="GO" id="GO:0003677">
    <property type="term" value="F:DNA binding"/>
    <property type="evidence" value="ECO:0007669"/>
    <property type="project" value="UniProtKB-UniRule"/>
</dbReference>
<evidence type="ECO:0000256" key="1">
    <source>
        <dbReference type="ARBA" id="ARBA00023125"/>
    </source>
</evidence>
<dbReference type="SMART" id="SM00862">
    <property type="entry name" value="Trans_reg_C"/>
    <property type="match status" value="1"/>
</dbReference>